<dbReference type="AlphaFoldDB" id="A0A9Q3JTC7"/>
<dbReference type="EMBL" id="AVOT02081781">
    <property type="protein sequence ID" value="MBW0567976.1"/>
    <property type="molecule type" value="Genomic_DNA"/>
</dbReference>
<protein>
    <submittedName>
        <fullName evidence="1">Uncharacterized protein</fullName>
    </submittedName>
</protein>
<accession>A0A9Q3JTC7</accession>
<gene>
    <name evidence="1" type="ORF">O181_107691</name>
</gene>
<evidence type="ECO:0000313" key="1">
    <source>
        <dbReference type="EMBL" id="MBW0567976.1"/>
    </source>
</evidence>
<evidence type="ECO:0000313" key="2">
    <source>
        <dbReference type="Proteomes" id="UP000765509"/>
    </source>
</evidence>
<organism evidence="1 2">
    <name type="scientific">Austropuccinia psidii MF-1</name>
    <dbReference type="NCBI Taxonomy" id="1389203"/>
    <lineage>
        <taxon>Eukaryota</taxon>
        <taxon>Fungi</taxon>
        <taxon>Dikarya</taxon>
        <taxon>Basidiomycota</taxon>
        <taxon>Pucciniomycotina</taxon>
        <taxon>Pucciniomycetes</taxon>
        <taxon>Pucciniales</taxon>
        <taxon>Sphaerophragmiaceae</taxon>
        <taxon>Austropuccinia</taxon>
    </lineage>
</organism>
<dbReference type="OrthoDB" id="6060525at2759"/>
<name>A0A9Q3JTC7_9BASI</name>
<dbReference type="Proteomes" id="UP000765509">
    <property type="component" value="Unassembled WGS sequence"/>
</dbReference>
<keyword evidence="2" id="KW-1185">Reference proteome</keyword>
<reference evidence="1" key="1">
    <citation type="submission" date="2021-03" db="EMBL/GenBank/DDBJ databases">
        <title>Draft genome sequence of rust myrtle Austropuccinia psidii MF-1, a brazilian biotype.</title>
        <authorList>
            <person name="Quecine M.C."/>
            <person name="Pachon D.M.R."/>
            <person name="Bonatelli M.L."/>
            <person name="Correr F.H."/>
            <person name="Franceschini L.M."/>
            <person name="Leite T.F."/>
            <person name="Margarido G.R.A."/>
            <person name="Almeida C.A."/>
            <person name="Ferrarezi J.A."/>
            <person name="Labate C.A."/>
        </authorList>
    </citation>
    <scope>NUCLEOTIDE SEQUENCE</scope>
    <source>
        <strain evidence="1">MF-1</strain>
    </source>
</reference>
<proteinExistence type="predicted"/>
<comment type="caution">
    <text evidence="1">The sequence shown here is derived from an EMBL/GenBank/DDBJ whole genome shotgun (WGS) entry which is preliminary data.</text>
</comment>
<sequence>MPLSCLLYDHKQAFASDKEPLGSIIGPGVDIILNIERPYPPLLRIPAYPASPKSRKALEIHMKELLHLGVIRKVGHNDEVVTGDLMEARGPDTQE</sequence>